<dbReference type="GO" id="GO:0055085">
    <property type="term" value="P:transmembrane transport"/>
    <property type="evidence" value="ECO:0007669"/>
    <property type="project" value="InterPro"/>
</dbReference>
<dbReference type="InterPro" id="IPR009486">
    <property type="entry name" value="Pur_nuclsid_perm"/>
</dbReference>
<proteinExistence type="predicted"/>
<dbReference type="Proteomes" id="UP000034246">
    <property type="component" value="Unassembled WGS sequence"/>
</dbReference>
<organism evidence="1 2">
    <name type="scientific">Candidatus Woesebacteria bacterium GW2011_GWA1_39_21</name>
    <dbReference type="NCBI Taxonomy" id="1618550"/>
    <lineage>
        <taxon>Bacteria</taxon>
        <taxon>Candidatus Woeseibacteriota</taxon>
    </lineage>
</organism>
<reference evidence="1 2" key="1">
    <citation type="journal article" date="2015" name="Nature">
        <title>rRNA introns, odd ribosomes, and small enigmatic genomes across a large radiation of phyla.</title>
        <authorList>
            <person name="Brown C.T."/>
            <person name="Hug L.A."/>
            <person name="Thomas B.C."/>
            <person name="Sharon I."/>
            <person name="Castelle C.J."/>
            <person name="Singh A."/>
            <person name="Wilkins M.J."/>
            <person name="Williams K.H."/>
            <person name="Banfield J.F."/>
        </authorList>
    </citation>
    <scope>NUCLEOTIDE SEQUENCE [LARGE SCALE GENOMIC DNA]</scope>
</reference>
<dbReference type="InterPro" id="IPR035994">
    <property type="entry name" value="Nucleoside_phosphorylase_sf"/>
</dbReference>
<dbReference type="Gene3D" id="3.40.50.1580">
    <property type="entry name" value="Nucleoside phosphorylase domain"/>
    <property type="match status" value="1"/>
</dbReference>
<dbReference type="GO" id="GO:0009116">
    <property type="term" value="P:nucleoside metabolic process"/>
    <property type="evidence" value="ECO:0007669"/>
    <property type="project" value="InterPro"/>
</dbReference>
<gene>
    <name evidence="1" type="ORF">UT39_C0026G0003</name>
</gene>
<sequence>MKKPIVVLTGVFLIAILFVSLVFKGSTSVSNKLNRANKKVSVIMTAFGGKDKNGNWGGEVAPYMDELKSAVDESERVGMCDSVFEGQLSGSDVVVVVSGMGKIRAAVCTESVLNYYKEWIKELVFSGIAGISPSKGGPSQDSQNVSGQAMLGDVCINSLAFDFDLQHYSSDQANSNLANPTFWENNTPFSSKLTKADADLAQELIDASKQINWGSAPQEVITENLLYHQNNRKPKIWGVNDCIEATSDLYWSDTKLDQRAREEGAGYLNSAYNTSLTGSDVIAVTSMEALPVGAVVGWWNQANGTDISFAYVRGASNFDRPYWASSGNPAISGSDVVGMSLRNDYSSYAINNASLTVLKMFEMRNPKGGN</sequence>
<evidence type="ECO:0000313" key="2">
    <source>
        <dbReference type="Proteomes" id="UP000034246"/>
    </source>
</evidence>
<dbReference type="EMBL" id="LBWP01000026">
    <property type="protein sequence ID" value="KKR09878.1"/>
    <property type="molecule type" value="Genomic_DNA"/>
</dbReference>
<name>A0A0G0N370_9BACT</name>
<dbReference type="SUPFAM" id="SSF53167">
    <property type="entry name" value="Purine and uridine phosphorylases"/>
    <property type="match status" value="1"/>
</dbReference>
<dbReference type="GO" id="GO:0003824">
    <property type="term" value="F:catalytic activity"/>
    <property type="evidence" value="ECO:0007669"/>
    <property type="project" value="InterPro"/>
</dbReference>
<comment type="caution">
    <text evidence="1">The sequence shown here is derived from an EMBL/GenBank/DDBJ whole genome shotgun (WGS) entry which is preliminary data.</text>
</comment>
<dbReference type="Pfam" id="PF06516">
    <property type="entry name" value="NUP"/>
    <property type="match status" value="1"/>
</dbReference>
<evidence type="ECO:0008006" key="3">
    <source>
        <dbReference type="Google" id="ProtNLM"/>
    </source>
</evidence>
<accession>A0A0G0N370</accession>
<protein>
    <recommendedName>
        <fullName evidence="3">Purine nucleoside permease</fullName>
    </recommendedName>
</protein>
<dbReference type="AlphaFoldDB" id="A0A0G0N370"/>
<evidence type="ECO:0000313" key="1">
    <source>
        <dbReference type="EMBL" id="KKR09878.1"/>
    </source>
</evidence>
<dbReference type="STRING" id="1618550.UT39_C0026G0003"/>